<dbReference type="PANTHER" id="PTHR10127:SF780">
    <property type="entry name" value="METALLOENDOPEPTIDASE"/>
    <property type="match status" value="1"/>
</dbReference>
<dbReference type="SUPFAM" id="SSF55486">
    <property type="entry name" value="Metalloproteases ('zincins'), catalytic domain"/>
    <property type="match status" value="1"/>
</dbReference>
<evidence type="ECO:0000256" key="6">
    <source>
        <dbReference type="PROSITE-ProRule" id="PRU01211"/>
    </source>
</evidence>
<keyword evidence="4 6" id="KW-0862">Zinc</keyword>
<keyword evidence="10" id="KW-1185">Reference proteome</keyword>
<dbReference type="SMART" id="SM00235">
    <property type="entry name" value="ZnMc"/>
    <property type="match status" value="1"/>
</dbReference>
<dbReference type="Pfam" id="PF01400">
    <property type="entry name" value="Astacin"/>
    <property type="match status" value="1"/>
</dbReference>
<dbReference type="InterPro" id="IPR001506">
    <property type="entry name" value="Peptidase_M12A"/>
</dbReference>
<keyword evidence="3 6" id="KW-0378">Hydrolase</keyword>
<evidence type="ECO:0000256" key="2">
    <source>
        <dbReference type="ARBA" id="ARBA00022723"/>
    </source>
</evidence>
<feature type="binding site" evidence="6">
    <location>
        <position position="143"/>
    </location>
    <ligand>
        <name>Zn(2+)</name>
        <dbReference type="ChEBI" id="CHEBI:29105"/>
        <note>catalytic</note>
    </ligand>
</feature>
<feature type="signal peptide" evidence="7">
    <location>
        <begin position="1"/>
        <end position="20"/>
    </location>
</feature>
<dbReference type="EC" id="3.4.24.-" evidence="7"/>
<evidence type="ECO:0000256" key="1">
    <source>
        <dbReference type="ARBA" id="ARBA00022670"/>
    </source>
</evidence>
<name>A0A1D2MJX0_ORCCI</name>
<dbReference type="Gene3D" id="3.40.390.10">
    <property type="entry name" value="Collagenase (Catalytic Domain)"/>
    <property type="match status" value="1"/>
</dbReference>
<evidence type="ECO:0000313" key="9">
    <source>
        <dbReference type="EMBL" id="ODM93283.1"/>
    </source>
</evidence>
<evidence type="ECO:0000256" key="7">
    <source>
        <dbReference type="RuleBase" id="RU361183"/>
    </source>
</evidence>
<dbReference type="GO" id="GO:0006508">
    <property type="term" value="P:proteolysis"/>
    <property type="evidence" value="ECO:0007669"/>
    <property type="project" value="UniProtKB-KW"/>
</dbReference>
<feature type="binding site" evidence="6">
    <location>
        <position position="149"/>
    </location>
    <ligand>
        <name>Zn(2+)</name>
        <dbReference type="ChEBI" id="CHEBI:29105"/>
        <note>catalytic</note>
    </ligand>
</feature>
<dbReference type="EMBL" id="LJIJ01001030">
    <property type="protein sequence ID" value="ODM93283.1"/>
    <property type="molecule type" value="Genomic_DNA"/>
</dbReference>
<dbReference type="Proteomes" id="UP000094527">
    <property type="component" value="Unassembled WGS sequence"/>
</dbReference>
<feature type="domain" description="Peptidase M12A" evidence="8">
    <location>
        <begin position="44"/>
        <end position="229"/>
    </location>
</feature>
<comment type="cofactor">
    <cofactor evidence="6 7">
        <name>Zn(2+)</name>
        <dbReference type="ChEBI" id="CHEBI:29105"/>
    </cofactor>
    <text evidence="6 7">Binds 1 zinc ion per subunit.</text>
</comment>
<accession>A0A1D2MJX0</accession>
<gene>
    <name evidence="9" type="ORF">Ocin01_13398</name>
</gene>
<dbReference type="GO" id="GO:0008270">
    <property type="term" value="F:zinc ion binding"/>
    <property type="evidence" value="ECO:0007669"/>
    <property type="project" value="UniProtKB-UniRule"/>
</dbReference>
<dbReference type="InterPro" id="IPR024079">
    <property type="entry name" value="MetalloPept_cat_dom_sf"/>
</dbReference>
<keyword evidence="5 6" id="KW-0482">Metalloprotease</keyword>
<dbReference type="OrthoDB" id="291007at2759"/>
<evidence type="ECO:0000256" key="3">
    <source>
        <dbReference type="ARBA" id="ARBA00022801"/>
    </source>
</evidence>
<evidence type="ECO:0000259" key="8">
    <source>
        <dbReference type="PROSITE" id="PS51864"/>
    </source>
</evidence>
<dbReference type="GO" id="GO:0004222">
    <property type="term" value="F:metalloendopeptidase activity"/>
    <property type="evidence" value="ECO:0007669"/>
    <property type="project" value="UniProtKB-UniRule"/>
</dbReference>
<feature type="chain" id="PRO_5008811331" description="Metalloendopeptidase" evidence="7">
    <location>
        <begin position="21"/>
        <end position="229"/>
    </location>
</feature>
<comment type="caution">
    <text evidence="6">Lacks conserved residue(s) required for the propagation of feature annotation.</text>
</comment>
<dbReference type="InterPro" id="IPR006026">
    <property type="entry name" value="Peptidase_Metallo"/>
</dbReference>
<dbReference type="PROSITE" id="PS51864">
    <property type="entry name" value="ASTACIN"/>
    <property type="match status" value="1"/>
</dbReference>
<dbReference type="PRINTS" id="PR00480">
    <property type="entry name" value="ASTACIN"/>
</dbReference>
<protein>
    <recommendedName>
        <fullName evidence="7">Metalloendopeptidase</fullName>
        <ecNumber evidence="7">3.4.24.-</ecNumber>
    </recommendedName>
</protein>
<evidence type="ECO:0000313" key="10">
    <source>
        <dbReference type="Proteomes" id="UP000094527"/>
    </source>
</evidence>
<feature type="binding site" evidence="6">
    <location>
        <position position="139"/>
    </location>
    <ligand>
        <name>Zn(2+)</name>
        <dbReference type="ChEBI" id="CHEBI:29105"/>
        <note>catalytic</note>
    </ligand>
</feature>
<comment type="caution">
    <text evidence="9">The sequence shown here is derived from an EMBL/GenBank/DDBJ whole genome shotgun (WGS) entry which is preliminary data.</text>
</comment>
<proteinExistence type="predicted"/>
<dbReference type="STRING" id="48709.A0A1D2MJX0"/>
<keyword evidence="7" id="KW-0732">Signal</keyword>
<feature type="non-terminal residue" evidence="9">
    <location>
        <position position="229"/>
    </location>
</feature>
<feature type="active site" evidence="6">
    <location>
        <position position="140"/>
    </location>
</feature>
<keyword evidence="1 6" id="KW-0645">Protease</keyword>
<reference evidence="9 10" key="1">
    <citation type="journal article" date="2016" name="Genome Biol. Evol.">
        <title>Gene Family Evolution Reflects Adaptation to Soil Environmental Stressors in the Genome of the Collembolan Orchesella cincta.</title>
        <authorList>
            <person name="Faddeeva-Vakhrusheva A."/>
            <person name="Derks M.F."/>
            <person name="Anvar S.Y."/>
            <person name="Agamennone V."/>
            <person name="Suring W."/>
            <person name="Smit S."/>
            <person name="van Straalen N.M."/>
            <person name="Roelofs D."/>
        </authorList>
    </citation>
    <scope>NUCLEOTIDE SEQUENCE [LARGE SCALE GENOMIC DNA]</scope>
    <source>
        <tissue evidence="9">Mixed pool</tissue>
    </source>
</reference>
<sequence length="229" mass="25703">MKATSKICVITAIFQIFGAAAETQDLTEAGCIIMGHATQLKTRNSLTAQRYRWIREFNVQPSPSFDEWDVALITKAMAELQEALHCLKFRVFPANSTLRGDHIRIWKGKVCSSYVGRQGGAQPIYLTSPGCMAVGLIQHELLHALGFTHDSMRQYSTWLEIPVLYKSFATVANYGVPYNVGSVMHYSSRAFSVDRNHPSIVQKNGELIPVPSGLQDTDIMKLRRMYNCK</sequence>
<evidence type="ECO:0000256" key="4">
    <source>
        <dbReference type="ARBA" id="ARBA00022833"/>
    </source>
</evidence>
<organism evidence="9 10">
    <name type="scientific">Orchesella cincta</name>
    <name type="common">Springtail</name>
    <name type="synonym">Podura cincta</name>
    <dbReference type="NCBI Taxonomy" id="48709"/>
    <lineage>
        <taxon>Eukaryota</taxon>
        <taxon>Metazoa</taxon>
        <taxon>Ecdysozoa</taxon>
        <taxon>Arthropoda</taxon>
        <taxon>Hexapoda</taxon>
        <taxon>Collembola</taxon>
        <taxon>Entomobryomorpha</taxon>
        <taxon>Entomobryoidea</taxon>
        <taxon>Orchesellidae</taxon>
        <taxon>Orchesellinae</taxon>
        <taxon>Orchesella</taxon>
    </lineage>
</organism>
<evidence type="ECO:0000256" key="5">
    <source>
        <dbReference type="ARBA" id="ARBA00023049"/>
    </source>
</evidence>
<dbReference type="AlphaFoldDB" id="A0A1D2MJX0"/>
<keyword evidence="2 6" id="KW-0479">Metal-binding</keyword>
<dbReference type="PANTHER" id="PTHR10127">
    <property type="entry name" value="DISCOIDIN, CUB, EGF, LAMININ , AND ZINC METALLOPROTEASE DOMAIN CONTAINING"/>
    <property type="match status" value="1"/>
</dbReference>